<evidence type="ECO:0000256" key="1">
    <source>
        <dbReference type="SAM" id="Phobius"/>
    </source>
</evidence>
<organism evidence="2 3">
    <name type="scientific">Spironucleus salmonicida</name>
    <dbReference type="NCBI Taxonomy" id="348837"/>
    <lineage>
        <taxon>Eukaryota</taxon>
        <taxon>Metamonada</taxon>
        <taxon>Diplomonadida</taxon>
        <taxon>Hexamitidae</taxon>
        <taxon>Hexamitinae</taxon>
        <taxon>Spironucleus</taxon>
    </lineage>
</organism>
<gene>
    <name evidence="2" type="ORF">SS50377_21245</name>
</gene>
<dbReference type="Proteomes" id="UP000018208">
    <property type="component" value="Unassembled WGS sequence"/>
</dbReference>
<keyword evidence="1" id="KW-1133">Transmembrane helix</keyword>
<evidence type="ECO:0000313" key="2">
    <source>
        <dbReference type="EMBL" id="KAH0577891.1"/>
    </source>
</evidence>
<dbReference type="GeneID" id="94295268"/>
<evidence type="ECO:0000313" key="3">
    <source>
        <dbReference type="Proteomes" id="UP000018208"/>
    </source>
</evidence>
<proteinExistence type="predicted"/>
<feature type="transmembrane region" description="Helical" evidence="1">
    <location>
        <begin position="308"/>
        <end position="332"/>
    </location>
</feature>
<name>A0A9P8M0Q9_9EUKA</name>
<accession>A0A9P8M0Q9</accession>
<dbReference type="KEGG" id="ssao:94295268"/>
<protein>
    <recommendedName>
        <fullName evidence="4">Transmembrane protein</fullName>
    </recommendedName>
</protein>
<sequence length="802" mass="89158">MYGTHNILQSNVVSVDTYKTIGSSIQSFFFRIIVNVIKLQNLQYQQSNYSSLQSHEHWYLAINNALSQQQVDLSFLNEITTESSQNSIKLMIQSLPPNLSKLFIQGLQCQCGYQEQIIVFSQVQRHCQHCQNLLQTIQVPIISFSSHKNSLQHQIFNENYYLNGFMTQNQNNEYSILVDFQKLLQNAIDIFILESMPKTDLQVTLQKKISQLVYLKTNKVIPYIQSFQQKMQDKLGTIQINCWINEKYFSKDQQRAFLSMIGQKPQPLQIAQSQNLTDSQSSFDDPQQKIEEVQEQRISYPKVFDHSWIIYFILIIILLLLIVAMIILSVLIGRLNTTLTVNNVITKGTSFIALPQVQSSIQAQSFINTFNPAPLNSNNIHQINQLQSFNTPYSLFLGIASFTSLKFNQLQFQSVNFPPNPLLQPTQSIPIVVTNLNSGTITTNSLTTRTGLLQNQVQFTSAQTMPNILIQLGTVGNIQSQNFESTTVNAQNFAPITLQAGTTSLTDFQCPSNTINNANLGALTINQLTTTNFVTATAFTINQPVSLQNLIFDNSNMIFQDSVTKVFPNVVNFDYSNLQMNGNLITVTTPVSAINIISRTSFTSTGVTQFGTIQVNTGMSITGTINLDSLTVNQNGTVNGQFITNNINTINSTSQSLSISQTIINNVLATSPLPLNIGAAMFANNKITYPSSLGVQSTSLEFIGQQLTQQDIIGTTVQGVLNSLNLQSMTMTSLICNYNNAQANTFTAQTSITSTNIQSSNYLFNIGGVSTPLMQQAGNSIIFELAILNGNTYCSTRGDIIQ</sequence>
<dbReference type="AlphaFoldDB" id="A0A9P8M0Q9"/>
<dbReference type="EMBL" id="AUWU02000001">
    <property type="protein sequence ID" value="KAH0577891.1"/>
    <property type="molecule type" value="Genomic_DNA"/>
</dbReference>
<keyword evidence="1" id="KW-0812">Transmembrane</keyword>
<reference evidence="2 3" key="1">
    <citation type="journal article" date="2014" name="PLoS Genet.">
        <title>The Genome of Spironucleus salmonicida Highlights a Fish Pathogen Adapted to Fluctuating Environments.</title>
        <authorList>
            <person name="Xu F."/>
            <person name="Jerlstrom-Hultqvist J."/>
            <person name="Einarsson E."/>
            <person name="Astvaldsson A."/>
            <person name="Svard S.G."/>
            <person name="Andersson J.O."/>
        </authorList>
    </citation>
    <scope>NUCLEOTIDE SEQUENCE [LARGE SCALE GENOMIC DNA]</scope>
    <source>
        <strain evidence="2 3">ATCC 50377</strain>
    </source>
</reference>
<comment type="caution">
    <text evidence="2">The sequence shown here is derived from an EMBL/GenBank/DDBJ whole genome shotgun (WGS) entry which is preliminary data.</text>
</comment>
<evidence type="ECO:0008006" key="4">
    <source>
        <dbReference type="Google" id="ProtNLM"/>
    </source>
</evidence>
<dbReference type="RefSeq" id="XP_067768664.1">
    <property type="nucleotide sequence ID" value="XM_067905182.1"/>
</dbReference>
<keyword evidence="1" id="KW-0472">Membrane</keyword>
<keyword evidence="3" id="KW-1185">Reference proteome</keyword>